<sequence>MSSYTDAKREAGAAIRASSPTQEIRFPRLFHPDEIREMPRLKFAEGAESGVFISRERDGSRYFSQGICFHEPDMADLTWQATSWDEAFLCISGKLHVIVVDRDGKELNFHMEAGDHFWGPAGYKYTLRATGVETLNYWTTGPAQPTGWRYTGDDGSYSDLLIGMRKVAQPQS</sequence>
<dbReference type="InterPro" id="IPR011051">
    <property type="entry name" value="RmlC_Cupin_sf"/>
</dbReference>
<dbReference type="InterPro" id="IPR014710">
    <property type="entry name" value="RmlC-like_jellyroll"/>
</dbReference>
<accession>A0A6J7DEW5</accession>
<dbReference type="AlphaFoldDB" id="A0A6J7DEW5"/>
<dbReference type="Gene3D" id="2.60.120.10">
    <property type="entry name" value="Jelly Rolls"/>
    <property type="match status" value="1"/>
</dbReference>
<name>A0A6J7DEW5_9ZZZZ</name>
<evidence type="ECO:0000313" key="1">
    <source>
        <dbReference type="EMBL" id="CAB4869086.1"/>
    </source>
</evidence>
<protein>
    <submittedName>
        <fullName evidence="1">Unannotated protein</fullName>
    </submittedName>
</protein>
<organism evidence="1">
    <name type="scientific">freshwater metagenome</name>
    <dbReference type="NCBI Taxonomy" id="449393"/>
    <lineage>
        <taxon>unclassified sequences</taxon>
        <taxon>metagenomes</taxon>
        <taxon>ecological metagenomes</taxon>
    </lineage>
</organism>
<reference evidence="1" key="1">
    <citation type="submission" date="2020-05" db="EMBL/GenBank/DDBJ databases">
        <authorList>
            <person name="Chiriac C."/>
            <person name="Salcher M."/>
            <person name="Ghai R."/>
            <person name="Kavagutti S V."/>
        </authorList>
    </citation>
    <scope>NUCLEOTIDE SEQUENCE</scope>
</reference>
<dbReference type="EMBL" id="CAFBLQ010000052">
    <property type="protein sequence ID" value="CAB4869086.1"/>
    <property type="molecule type" value="Genomic_DNA"/>
</dbReference>
<gene>
    <name evidence="1" type="ORF">UFOPK3423_00640</name>
</gene>
<proteinExistence type="predicted"/>
<dbReference type="SUPFAM" id="SSF51182">
    <property type="entry name" value="RmlC-like cupins"/>
    <property type="match status" value="1"/>
</dbReference>